<dbReference type="InterPro" id="IPR014756">
    <property type="entry name" value="Ig_E-set"/>
</dbReference>
<feature type="transmembrane region" description="Helical" evidence="1">
    <location>
        <begin position="12"/>
        <end position="29"/>
    </location>
</feature>
<dbReference type="AlphaFoldDB" id="A0A7M5UWL8"/>
<organism evidence="2 3">
    <name type="scientific">Clytia hemisphaerica</name>
    <dbReference type="NCBI Taxonomy" id="252671"/>
    <lineage>
        <taxon>Eukaryota</taxon>
        <taxon>Metazoa</taxon>
        <taxon>Cnidaria</taxon>
        <taxon>Hydrozoa</taxon>
        <taxon>Hydroidolina</taxon>
        <taxon>Leptothecata</taxon>
        <taxon>Obeliida</taxon>
        <taxon>Clytiidae</taxon>
        <taxon>Clytia</taxon>
    </lineage>
</organism>
<keyword evidence="1" id="KW-0812">Transmembrane</keyword>
<name>A0A7M5UWL8_9CNID</name>
<proteinExistence type="predicted"/>
<dbReference type="PANTHER" id="PTHR16165:SF5">
    <property type="entry name" value="NXPE FAMILY MEMBER 3"/>
    <property type="match status" value="1"/>
</dbReference>
<dbReference type="OrthoDB" id="5950581at2759"/>
<accession>A0A7M5UWL8</accession>
<reference evidence="2" key="1">
    <citation type="submission" date="2021-01" db="UniProtKB">
        <authorList>
            <consortium name="EnsemblMetazoa"/>
        </authorList>
    </citation>
    <scope>IDENTIFICATION</scope>
</reference>
<protein>
    <submittedName>
        <fullName evidence="2">Uncharacterized protein</fullName>
    </submittedName>
</protein>
<evidence type="ECO:0000313" key="2">
    <source>
        <dbReference type="EnsemblMetazoa" id="CLYHEMP002464.1"/>
    </source>
</evidence>
<dbReference type="Proteomes" id="UP000594262">
    <property type="component" value="Unplaced"/>
</dbReference>
<evidence type="ECO:0000313" key="3">
    <source>
        <dbReference type="Proteomes" id="UP000594262"/>
    </source>
</evidence>
<keyword evidence="1" id="KW-1133">Transmembrane helix</keyword>
<keyword evidence="1" id="KW-0472">Membrane</keyword>
<sequence length="514" mass="60326">MAVIENKPKAFLLLLICSIPFWAYVFLTWQGSFINTLEIKGKVNVLVKLQNAIMDSRVYRKPRIKPMLEPVRFLHNNTCQYRSYERLMKPCHNTSWENGNKNMTLRTKADLTEIKIELPNSTDQPGRVILQTFDELKNRKKIGGDFWRSYISNDKFKKAIYFVDHLNGSYSAEFVIPFKGTYTLNVFLEHSVCDGIIDPPMWWFTKGNVHGNEQKEGIIGKMDQFRNTPTKKVTIEIKIEPSSKLKQTFNSLGKVQNVINEYFGYWKDGEYTSYQDGKPIRTPTLNDSVSKPLNTLWFYGDSLTYLFQKSCKKHPLCTKVFQNCELTYTWTYKKFYSTNDDNAKDFYTKSGKDFDEAKFVNDFKGVLMGDKMTNSNSVFVVNWGMHTIGNMQLPRKMKAFQRFLKMIQEVKDTLKDRMPLVIWKSTTPPTFENIKQTYTSMRFRTKYRAEVWNSYTIQELCKANIPVLDVYDMALSTPIKPKDHVHFPDKAFYPAQDDLLRYIIKVYRLNKLKF</sequence>
<dbReference type="SUPFAM" id="SSF81296">
    <property type="entry name" value="E set domains"/>
    <property type="match status" value="1"/>
</dbReference>
<keyword evidence="3" id="KW-1185">Reference proteome</keyword>
<dbReference type="EnsemblMetazoa" id="CLYHEMT002464.1">
    <property type="protein sequence ID" value="CLYHEMP002464.1"/>
    <property type="gene ID" value="CLYHEMG002464"/>
</dbReference>
<evidence type="ECO:0000256" key="1">
    <source>
        <dbReference type="SAM" id="Phobius"/>
    </source>
</evidence>
<dbReference type="PANTHER" id="PTHR16165">
    <property type="entry name" value="NXPE FAMILY MEMBER"/>
    <property type="match status" value="1"/>
</dbReference>